<keyword evidence="1" id="KW-0812">Transmembrane</keyword>
<protein>
    <submittedName>
        <fullName evidence="3">Uncharacterized protein</fullName>
    </submittedName>
</protein>
<dbReference type="EMBL" id="FWFY01000012">
    <property type="protein sequence ID" value="SLN65577.1"/>
    <property type="molecule type" value="Genomic_DNA"/>
</dbReference>
<evidence type="ECO:0000313" key="3">
    <source>
        <dbReference type="EMBL" id="SLN65577.1"/>
    </source>
</evidence>
<evidence type="ECO:0000256" key="1">
    <source>
        <dbReference type="SAM" id="Phobius"/>
    </source>
</evidence>
<accession>A0A1X6ZZG4</accession>
<evidence type="ECO:0000313" key="5">
    <source>
        <dbReference type="Proteomes" id="UP000240624"/>
    </source>
</evidence>
<dbReference type="EMBL" id="PYGB01000012">
    <property type="protein sequence ID" value="PSK82516.1"/>
    <property type="molecule type" value="Genomic_DNA"/>
</dbReference>
<feature type="transmembrane region" description="Helical" evidence="1">
    <location>
        <begin position="137"/>
        <end position="158"/>
    </location>
</feature>
<evidence type="ECO:0000313" key="4">
    <source>
        <dbReference type="Proteomes" id="UP000193495"/>
    </source>
</evidence>
<gene>
    <name evidence="2" type="ORF">CLV79_11232</name>
    <name evidence="3" type="ORF">LOS8367_03229</name>
</gene>
<keyword evidence="1" id="KW-1133">Transmembrane helix</keyword>
<reference evidence="2 5" key="2">
    <citation type="submission" date="2018-03" db="EMBL/GenBank/DDBJ databases">
        <title>Genomic Encyclopedia of Archaeal and Bacterial Type Strains, Phase II (KMG-II): from individual species to whole genera.</title>
        <authorList>
            <person name="Goeker M."/>
        </authorList>
    </citation>
    <scope>NUCLEOTIDE SEQUENCE [LARGE SCALE GENOMIC DNA]</scope>
    <source>
        <strain evidence="2 5">DSM 29956</strain>
    </source>
</reference>
<name>A0A1X6ZZG4_9RHOB</name>
<sequence length="215" mass="22751">MWRMAWFSDLAEQRPLIVELLISSAVAALTGAYLAAMSDLPGSVVLSRMSFTFASLLVVRDLSRGAITADRAGAPKPLTRWCMGFGQCVQFALVLMILDDTTRIGPIWLSVVILVGALLGAWNAADRAFWEEPATESEVAILAGAGRGAVVAITILWAPLVIVLAANGIGITQLVFLSLLAVAAAHPLPLYRRGGFRVGRSLLQLALIASGLVLG</sequence>
<organism evidence="3 4">
    <name type="scientific">Limimaricola soesokkakensis</name>
    <dbReference type="NCBI Taxonomy" id="1343159"/>
    <lineage>
        <taxon>Bacteria</taxon>
        <taxon>Pseudomonadati</taxon>
        <taxon>Pseudomonadota</taxon>
        <taxon>Alphaproteobacteria</taxon>
        <taxon>Rhodobacterales</taxon>
        <taxon>Paracoccaceae</taxon>
        <taxon>Limimaricola</taxon>
    </lineage>
</organism>
<keyword evidence="1" id="KW-0472">Membrane</keyword>
<proteinExistence type="predicted"/>
<dbReference type="Proteomes" id="UP000240624">
    <property type="component" value="Unassembled WGS sequence"/>
</dbReference>
<dbReference type="Proteomes" id="UP000193495">
    <property type="component" value="Unassembled WGS sequence"/>
</dbReference>
<dbReference type="AlphaFoldDB" id="A0A1X6ZZG4"/>
<evidence type="ECO:0000313" key="2">
    <source>
        <dbReference type="EMBL" id="PSK82516.1"/>
    </source>
</evidence>
<feature type="transmembrane region" description="Helical" evidence="1">
    <location>
        <begin position="164"/>
        <end position="185"/>
    </location>
</feature>
<reference evidence="3 4" key="1">
    <citation type="submission" date="2017-03" db="EMBL/GenBank/DDBJ databases">
        <authorList>
            <person name="Afonso C.L."/>
            <person name="Miller P.J."/>
            <person name="Scott M.A."/>
            <person name="Spackman E."/>
            <person name="Goraichik I."/>
            <person name="Dimitrov K.M."/>
            <person name="Suarez D.L."/>
            <person name="Swayne D.E."/>
        </authorList>
    </citation>
    <scope>NUCLEOTIDE SEQUENCE [LARGE SCALE GENOMIC DNA]</scope>
    <source>
        <strain evidence="3 4">CECT 8367</strain>
    </source>
</reference>
<feature type="transmembrane region" description="Helical" evidence="1">
    <location>
        <begin position="16"/>
        <end position="36"/>
    </location>
</feature>
<feature type="transmembrane region" description="Helical" evidence="1">
    <location>
        <begin position="104"/>
        <end position="125"/>
    </location>
</feature>
<keyword evidence="5" id="KW-1185">Reference proteome</keyword>